<dbReference type="PANTHER" id="PTHR40074">
    <property type="entry name" value="O-ACETYLTRANSFERASE WECH"/>
    <property type="match status" value="1"/>
</dbReference>
<dbReference type="GO" id="GO:0005886">
    <property type="term" value="C:plasma membrane"/>
    <property type="evidence" value="ECO:0007669"/>
    <property type="project" value="UniProtKB-SubCell"/>
</dbReference>
<feature type="transmembrane region" description="Helical" evidence="7">
    <location>
        <begin position="244"/>
        <end position="265"/>
    </location>
</feature>
<dbReference type="EC" id="2.3.1.-" evidence="9"/>
<keyword evidence="4 7" id="KW-0812">Transmembrane</keyword>
<evidence type="ECO:0000256" key="2">
    <source>
        <dbReference type="ARBA" id="ARBA00007400"/>
    </source>
</evidence>
<sequence length="351" mass="39728">MTQEEFLKTVASNTSMQRRLYWVDYAKGIGIFLVVVGHVLRGLLNSSILQPTTLLNFVDSWIYAFHMPLFFFISGLFVQRSLSKPLNSFMLDKVYTIAYPYFIWSVIQGIFQTVGSRYTNKPSSFTDILKIGYEPIMQFWFLYTLFAIFLVYGIFNKLKLSPVFFLVFSILIYGLHVLDVSFGPWGVLYLFRRHAIYFALGAVIGSNVLTSLIERTKLYILLLIILGGYLLVGLAVQLQFAENLIAIPLLAILGIGSSISLAVVLEKFNLVSSIKNWGIFSLEIFVAHTIAASILRIGIQKIFGITDPVIHFILGTTIGIYAPIALIMICSKLEFPYMFTLKKLKRRSIAT</sequence>
<reference evidence="9 10" key="1">
    <citation type="journal article" date="2023" name="Limnol Oceanogr Lett">
        <title>Environmental adaptations by the intertidal Antarctic cyanobacterium Halotia branconii CENA392 as revealed using long-read genome sequencing.</title>
        <authorList>
            <person name="Dextro R.B."/>
            <person name="Delbaje E."/>
            <person name="Freitas P.N.N."/>
            <person name="Geraldes V."/>
            <person name="Pinto E."/>
            <person name="Long P.F."/>
            <person name="Fiore M.F."/>
        </authorList>
    </citation>
    <scope>NUCLEOTIDE SEQUENCE [LARGE SCALE GENOMIC DNA]</scope>
    <source>
        <strain evidence="9 10">CENA392</strain>
    </source>
</reference>
<dbReference type="InterPro" id="IPR002656">
    <property type="entry name" value="Acyl_transf_3_dom"/>
</dbReference>
<protein>
    <submittedName>
        <fullName evidence="9">Acyltransferase</fullName>
        <ecNumber evidence="9">2.3.1.-</ecNumber>
    </submittedName>
</protein>
<evidence type="ECO:0000256" key="4">
    <source>
        <dbReference type="ARBA" id="ARBA00022692"/>
    </source>
</evidence>
<dbReference type="RefSeq" id="WP_281485034.1">
    <property type="nucleotide sequence ID" value="NZ_CP124543.1"/>
</dbReference>
<evidence type="ECO:0000256" key="5">
    <source>
        <dbReference type="ARBA" id="ARBA00022989"/>
    </source>
</evidence>
<evidence type="ECO:0000313" key="10">
    <source>
        <dbReference type="Proteomes" id="UP001223520"/>
    </source>
</evidence>
<evidence type="ECO:0000313" key="9">
    <source>
        <dbReference type="EMBL" id="WGV27794.1"/>
    </source>
</evidence>
<comment type="similarity">
    <text evidence="2">Belongs to the acyltransferase 3 family.</text>
</comment>
<dbReference type="GO" id="GO:0009246">
    <property type="term" value="P:enterobacterial common antigen biosynthetic process"/>
    <property type="evidence" value="ECO:0007669"/>
    <property type="project" value="TreeGrafter"/>
</dbReference>
<proteinExistence type="inferred from homology"/>
<gene>
    <name evidence="9" type="ORF">QI031_10045</name>
</gene>
<evidence type="ECO:0000256" key="7">
    <source>
        <dbReference type="SAM" id="Phobius"/>
    </source>
</evidence>
<dbReference type="EMBL" id="CP124543">
    <property type="protein sequence ID" value="WGV27794.1"/>
    <property type="molecule type" value="Genomic_DNA"/>
</dbReference>
<feature type="transmembrane region" description="Helical" evidence="7">
    <location>
        <begin position="20"/>
        <end position="40"/>
    </location>
</feature>
<feature type="transmembrane region" description="Helical" evidence="7">
    <location>
        <begin position="98"/>
        <end position="116"/>
    </location>
</feature>
<keyword evidence="10" id="KW-1185">Reference proteome</keyword>
<dbReference type="KEGG" id="hbq:QI031_10045"/>
<feature type="transmembrane region" description="Helical" evidence="7">
    <location>
        <begin position="60"/>
        <end position="78"/>
    </location>
</feature>
<evidence type="ECO:0000256" key="3">
    <source>
        <dbReference type="ARBA" id="ARBA00022475"/>
    </source>
</evidence>
<accession>A0AAJ6PBC4</accession>
<feature type="transmembrane region" description="Helical" evidence="7">
    <location>
        <begin position="194"/>
        <end position="213"/>
    </location>
</feature>
<keyword evidence="6 7" id="KW-0472">Membrane</keyword>
<dbReference type="AlphaFoldDB" id="A0AAJ6PBC4"/>
<evidence type="ECO:0000259" key="8">
    <source>
        <dbReference type="Pfam" id="PF01757"/>
    </source>
</evidence>
<feature type="transmembrane region" description="Helical" evidence="7">
    <location>
        <begin position="218"/>
        <end position="238"/>
    </location>
</feature>
<keyword evidence="3" id="KW-1003">Cell membrane</keyword>
<keyword evidence="5 7" id="KW-1133">Transmembrane helix</keyword>
<organism evidence="9 10">
    <name type="scientific">Halotia branconii CENA392</name>
    <dbReference type="NCBI Taxonomy" id="1539056"/>
    <lineage>
        <taxon>Bacteria</taxon>
        <taxon>Bacillati</taxon>
        <taxon>Cyanobacteriota</taxon>
        <taxon>Cyanophyceae</taxon>
        <taxon>Nostocales</taxon>
        <taxon>Nodulariaceae</taxon>
        <taxon>Halotia</taxon>
    </lineage>
</organism>
<dbReference type="Pfam" id="PF01757">
    <property type="entry name" value="Acyl_transf_3"/>
    <property type="match status" value="1"/>
</dbReference>
<name>A0AAJ6PBC4_9CYAN</name>
<keyword evidence="9" id="KW-0012">Acyltransferase</keyword>
<keyword evidence="9" id="KW-0808">Transferase</keyword>
<feature type="transmembrane region" description="Helical" evidence="7">
    <location>
        <begin position="136"/>
        <end position="155"/>
    </location>
</feature>
<evidence type="ECO:0000256" key="6">
    <source>
        <dbReference type="ARBA" id="ARBA00023136"/>
    </source>
</evidence>
<evidence type="ECO:0000256" key="1">
    <source>
        <dbReference type="ARBA" id="ARBA00004651"/>
    </source>
</evidence>
<dbReference type="Proteomes" id="UP001223520">
    <property type="component" value="Chromosome"/>
</dbReference>
<dbReference type="GO" id="GO:0016413">
    <property type="term" value="F:O-acetyltransferase activity"/>
    <property type="evidence" value="ECO:0007669"/>
    <property type="project" value="TreeGrafter"/>
</dbReference>
<feature type="domain" description="Acyltransferase 3" evidence="8">
    <location>
        <begin position="21"/>
        <end position="327"/>
    </location>
</feature>
<feature type="transmembrane region" description="Helical" evidence="7">
    <location>
        <begin position="309"/>
        <end position="329"/>
    </location>
</feature>
<dbReference type="PANTHER" id="PTHR40074:SF2">
    <property type="entry name" value="O-ACETYLTRANSFERASE WECH"/>
    <property type="match status" value="1"/>
</dbReference>
<feature type="transmembrane region" description="Helical" evidence="7">
    <location>
        <begin position="277"/>
        <end position="297"/>
    </location>
</feature>
<comment type="subcellular location">
    <subcellularLocation>
        <location evidence="1">Cell membrane</location>
        <topology evidence="1">Multi-pass membrane protein</topology>
    </subcellularLocation>
</comment>
<feature type="transmembrane region" description="Helical" evidence="7">
    <location>
        <begin position="162"/>
        <end position="182"/>
    </location>
</feature>